<keyword evidence="2" id="KW-0342">GTP-binding</keyword>
<dbReference type="GO" id="GO:0003924">
    <property type="term" value="F:GTPase activity"/>
    <property type="evidence" value="ECO:0007669"/>
    <property type="project" value="InterPro"/>
</dbReference>
<feature type="compositionally biased region" description="Pro residues" evidence="3">
    <location>
        <begin position="83"/>
        <end position="101"/>
    </location>
</feature>
<proteinExistence type="predicted"/>
<evidence type="ECO:0000313" key="5">
    <source>
        <dbReference type="EMBL" id="NXT18255.1"/>
    </source>
</evidence>
<keyword evidence="1" id="KW-0547">Nucleotide-binding</keyword>
<dbReference type="PANTHER" id="PTHR23115">
    <property type="entry name" value="TRANSLATION FACTOR"/>
    <property type="match status" value="1"/>
</dbReference>
<organism evidence="5 6">
    <name type="scientific">Syrrhaptes paradoxus</name>
    <name type="common">Pallas's sandgrouse</name>
    <dbReference type="NCBI Taxonomy" id="302527"/>
    <lineage>
        <taxon>Eukaryota</taxon>
        <taxon>Metazoa</taxon>
        <taxon>Chordata</taxon>
        <taxon>Craniata</taxon>
        <taxon>Vertebrata</taxon>
        <taxon>Euteleostomi</taxon>
        <taxon>Archelosauria</taxon>
        <taxon>Archosauria</taxon>
        <taxon>Dinosauria</taxon>
        <taxon>Saurischia</taxon>
        <taxon>Theropoda</taxon>
        <taxon>Coelurosauria</taxon>
        <taxon>Aves</taxon>
        <taxon>Neognathae</taxon>
        <taxon>Neoaves</taxon>
        <taxon>Columbimorphae</taxon>
        <taxon>Pterocliformes</taxon>
        <taxon>Pteroclidae</taxon>
        <taxon>Syrrhaptes</taxon>
    </lineage>
</organism>
<evidence type="ECO:0000256" key="3">
    <source>
        <dbReference type="SAM" id="MobiDB-lite"/>
    </source>
</evidence>
<dbReference type="Pfam" id="PF00009">
    <property type="entry name" value="GTP_EFTU"/>
    <property type="match status" value="1"/>
</dbReference>
<accession>A0A7L3AJB0</accession>
<keyword evidence="6" id="KW-1185">Reference proteome</keyword>
<dbReference type="PRINTS" id="PR00315">
    <property type="entry name" value="ELONGATNFCT"/>
</dbReference>
<evidence type="ECO:0000259" key="4">
    <source>
        <dbReference type="Pfam" id="PF00009"/>
    </source>
</evidence>
<name>A0A7L3AJB0_9AVES</name>
<dbReference type="Gene3D" id="3.40.50.300">
    <property type="entry name" value="P-loop containing nucleotide triphosphate hydrolases"/>
    <property type="match status" value="2"/>
</dbReference>
<evidence type="ECO:0000256" key="2">
    <source>
        <dbReference type="ARBA" id="ARBA00023134"/>
    </source>
</evidence>
<evidence type="ECO:0000313" key="6">
    <source>
        <dbReference type="Proteomes" id="UP000536260"/>
    </source>
</evidence>
<comment type="caution">
    <text evidence="5">The sequence shown here is derived from an EMBL/GenBank/DDBJ whole genome shotgun (WGS) entry which is preliminary data.</text>
</comment>
<dbReference type="Proteomes" id="UP000536260">
    <property type="component" value="Unassembled WGS sequence"/>
</dbReference>
<evidence type="ECO:0000256" key="1">
    <source>
        <dbReference type="ARBA" id="ARBA00022741"/>
    </source>
</evidence>
<dbReference type="EMBL" id="VZTO01002407">
    <property type="protein sequence ID" value="NXT18255.1"/>
    <property type="molecule type" value="Genomic_DNA"/>
</dbReference>
<dbReference type="AlphaFoldDB" id="A0A7L3AJB0"/>
<dbReference type="InterPro" id="IPR027417">
    <property type="entry name" value="P-loop_NTPase"/>
</dbReference>
<dbReference type="GO" id="GO:0005525">
    <property type="term" value="F:GTP binding"/>
    <property type="evidence" value="ECO:0007669"/>
    <property type="project" value="UniProtKB-KW"/>
</dbReference>
<protein>
    <submittedName>
        <fullName evidence="5">ERF3A factor</fullName>
    </submittedName>
</protein>
<dbReference type="InterPro" id="IPR000795">
    <property type="entry name" value="T_Tr_GTP-bd_dom"/>
</dbReference>
<feature type="region of interest" description="Disordered" evidence="3">
    <location>
        <begin position="75"/>
        <end position="118"/>
    </location>
</feature>
<reference evidence="5 6" key="1">
    <citation type="submission" date="2019-09" db="EMBL/GenBank/DDBJ databases">
        <title>Bird 10,000 Genomes (B10K) Project - Family phase.</title>
        <authorList>
            <person name="Zhang G."/>
        </authorList>
    </citation>
    <scope>NUCLEOTIDE SEQUENCE [LARGE SCALE GENOMIC DNA]</scope>
    <source>
        <strain evidence="5">B10K-DU-003-42</strain>
        <tissue evidence="5">Mixed tissue sample</tissue>
    </source>
</reference>
<gene>
    <name evidence="5" type="primary">Gspt1</name>
    <name evidence="5" type="ORF">SYRPAR_R08007</name>
</gene>
<sequence length="330" mass="35156">MEANGSGSGSSSDSAPDCWDQADIEPGSGAGPGSAPPAAEAEAQQELLGAAFSRQLNVNAKPFVPNVHAAEFVPSFLRGGPAPGLPPPSPPPGLPPPPPHGAPVESSPEEQTASCEGSNAAVNMEISESVVENGETEMSPEESWDHKEETSETELGGGPAGPSEESAQEMMEEEEEIPKPKSVVAPPGAPKKEHVNVVFIGHVDAGKSTIGGQIMYLTGMVDKRTLEKYEREAKEKNRETWYELTEENSVLFSLHCDGKLLFSLCPCSTGFLLEWVLSVISARKGEFETGFEKGGQTREHAMLAKTAGVKHLIVLINKMDDPTVNWSNER</sequence>
<feature type="compositionally biased region" description="Polar residues" evidence="3">
    <location>
        <begin position="109"/>
        <end position="118"/>
    </location>
</feature>
<feature type="region of interest" description="Disordered" evidence="3">
    <location>
        <begin position="1"/>
        <end position="43"/>
    </location>
</feature>
<dbReference type="InterPro" id="IPR009818">
    <property type="entry name" value="PAM2_motif"/>
</dbReference>
<dbReference type="InterPro" id="IPR050100">
    <property type="entry name" value="TRAFAC_GTPase_members"/>
</dbReference>
<dbReference type="Pfam" id="PF07145">
    <property type="entry name" value="PAM2"/>
    <property type="match status" value="1"/>
</dbReference>
<dbReference type="SUPFAM" id="SSF52540">
    <property type="entry name" value="P-loop containing nucleoside triphosphate hydrolases"/>
    <property type="match status" value="1"/>
</dbReference>
<feature type="non-terminal residue" evidence="5">
    <location>
        <position position="1"/>
    </location>
</feature>
<feature type="domain" description="Tr-type G" evidence="4">
    <location>
        <begin position="192"/>
        <end position="322"/>
    </location>
</feature>
<feature type="non-terminal residue" evidence="5">
    <location>
        <position position="330"/>
    </location>
</feature>
<feature type="region of interest" description="Disordered" evidence="3">
    <location>
        <begin position="130"/>
        <end position="172"/>
    </location>
</feature>